<dbReference type="EMBL" id="FRBG01000001">
    <property type="protein sequence ID" value="SHK39796.1"/>
    <property type="molecule type" value="Genomic_DNA"/>
</dbReference>
<dbReference type="Gene3D" id="2.40.50.140">
    <property type="entry name" value="Nucleic acid-binding proteins"/>
    <property type="match status" value="2"/>
</dbReference>
<evidence type="ECO:0000313" key="4">
    <source>
        <dbReference type="EMBL" id="SHK39796.1"/>
    </source>
</evidence>
<proteinExistence type="predicted"/>
<keyword evidence="6" id="KW-1185">Reference proteome</keyword>
<dbReference type="Proteomes" id="UP000092605">
    <property type="component" value="Unassembled WGS sequence"/>
</dbReference>
<dbReference type="PANTHER" id="PTHR10302:SF27">
    <property type="entry name" value="SINGLE-STRANDED DNA-BINDING PROTEIN"/>
    <property type="match status" value="1"/>
</dbReference>
<dbReference type="InterPro" id="IPR000424">
    <property type="entry name" value="Primosome_PriB/ssb"/>
</dbReference>
<accession>A0A150FRN4</accession>
<dbReference type="RefSeq" id="WP_066070874.1">
    <property type="nucleotide sequence ID" value="NZ_FRBG01000001.1"/>
</dbReference>
<evidence type="ECO:0000313" key="6">
    <source>
        <dbReference type="Proteomes" id="UP000323392"/>
    </source>
</evidence>
<dbReference type="CDD" id="cd04496">
    <property type="entry name" value="SSB_OBF"/>
    <property type="match status" value="1"/>
</dbReference>
<dbReference type="NCBIfam" id="NF004476">
    <property type="entry name" value="PRK05813.1"/>
    <property type="match status" value="1"/>
</dbReference>
<evidence type="ECO:0000256" key="2">
    <source>
        <dbReference type="PROSITE-ProRule" id="PRU00252"/>
    </source>
</evidence>
<reference evidence="3 5" key="1">
    <citation type="submission" date="2016-02" db="EMBL/GenBank/DDBJ databases">
        <title>Draft genome sequence for Clostridium paradoxum JW-YL-7.</title>
        <authorList>
            <person name="Utturkar S.M."/>
            <person name="Lancaster A."/>
            <person name="Poole F.L."/>
            <person name="Adams M.W."/>
            <person name="Brown S.D."/>
        </authorList>
    </citation>
    <scope>NUCLEOTIDE SEQUENCE [LARGE SCALE GENOMIC DNA]</scope>
    <source>
        <strain evidence="3 5">JW-YL-7</strain>
    </source>
</reference>
<dbReference type="GO" id="GO:0009295">
    <property type="term" value="C:nucleoid"/>
    <property type="evidence" value="ECO:0007669"/>
    <property type="project" value="TreeGrafter"/>
</dbReference>
<dbReference type="PATRIC" id="fig|1121328.3.peg.1365"/>
<dbReference type="GO" id="GO:0006260">
    <property type="term" value="P:DNA replication"/>
    <property type="evidence" value="ECO:0007669"/>
    <property type="project" value="InterPro"/>
</dbReference>
<dbReference type="OrthoDB" id="9780175at2"/>
<gene>
    <name evidence="3" type="ORF">JWYL7_1356</name>
    <name evidence="4" type="ORF">SAMN05661008_00165</name>
</gene>
<dbReference type="Proteomes" id="UP000323392">
    <property type="component" value="Unassembled WGS sequence"/>
</dbReference>
<comment type="caution">
    <text evidence="3">The sequence shown here is derived from an EMBL/GenBank/DDBJ whole genome shotgun (WGS) entry which is preliminary data.</text>
</comment>
<dbReference type="AlphaFoldDB" id="A0A150FRN4"/>
<dbReference type="STRING" id="1121328.JWYL7_1356"/>
<organism evidence="3 5">
    <name type="scientific">Alkalithermobacter thermoalcaliphilus JW-YL-7 = DSM 7308</name>
    <dbReference type="NCBI Taxonomy" id="1121328"/>
    <lineage>
        <taxon>Bacteria</taxon>
        <taxon>Bacillati</taxon>
        <taxon>Bacillota</taxon>
        <taxon>Clostridia</taxon>
        <taxon>Peptostreptococcales</taxon>
        <taxon>Tepidibacteraceae</taxon>
        <taxon>Alkalithermobacter</taxon>
    </lineage>
</organism>
<dbReference type="PANTHER" id="PTHR10302">
    <property type="entry name" value="SINGLE-STRANDED DNA-BINDING PROTEIN"/>
    <property type="match status" value="1"/>
</dbReference>
<sequence>MNKIKETTNIVNLCGEINSNLEFSHEVFGEKFYNCTIKVKRLSETYDILPITISERLLTDLDLEIGKKVNVTGQIRSYNKFSDGKNKLIITVFIKEISENCEEVKDPNTIFLDGYICKDPVYRSTPLGREITDLLIAVNRSYNKSDYIPSIAWGRNAKFSKNLQVGDRIQIFGRIQSREYEKKLEDGTVENRVAYEISISRMKKMPENNAKE</sequence>
<dbReference type="Pfam" id="PF00436">
    <property type="entry name" value="SSB"/>
    <property type="match status" value="1"/>
</dbReference>
<evidence type="ECO:0000313" key="3">
    <source>
        <dbReference type="EMBL" id="KXZ40281.1"/>
    </source>
</evidence>
<dbReference type="GO" id="GO:0003697">
    <property type="term" value="F:single-stranded DNA binding"/>
    <property type="evidence" value="ECO:0007669"/>
    <property type="project" value="InterPro"/>
</dbReference>
<dbReference type="EMBL" id="LSFY01000001">
    <property type="protein sequence ID" value="KXZ40281.1"/>
    <property type="molecule type" value="Genomic_DNA"/>
</dbReference>
<keyword evidence="1 2" id="KW-0238">DNA-binding</keyword>
<dbReference type="InterPro" id="IPR012340">
    <property type="entry name" value="NA-bd_OB-fold"/>
</dbReference>
<evidence type="ECO:0000313" key="5">
    <source>
        <dbReference type="Proteomes" id="UP000092605"/>
    </source>
</evidence>
<evidence type="ECO:0000256" key="1">
    <source>
        <dbReference type="ARBA" id="ARBA00023125"/>
    </source>
</evidence>
<dbReference type="SUPFAM" id="SSF50249">
    <property type="entry name" value="Nucleic acid-binding proteins"/>
    <property type="match status" value="1"/>
</dbReference>
<dbReference type="PROSITE" id="PS50935">
    <property type="entry name" value="SSB"/>
    <property type="match status" value="1"/>
</dbReference>
<name>A0A150FRN4_CLOPD</name>
<reference evidence="4 6" key="2">
    <citation type="submission" date="2016-11" db="EMBL/GenBank/DDBJ databases">
        <authorList>
            <person name="Varghese N."/>
            <person name="Submissions S."/>
        </authorList>
    </citation>
    <scope>NUCLEOTIDE SEQUENCE [LARGE SCALE GENOMIC DNA]</scope>
    <source>
        <strain evidence="4 6">DSM 7308</strain>
    </source>
</reference>
<dbReference type="InterPro" id="IPR011344">
    <property type="entry name" value="ssDNA-bd"/>
</dbReference>
<protein>
    <submittedName>
        <fullName evidence="4">Single-strand binding protein family protein</fullName>
    </submittedName>
    <submittedName>
        <fullName evidence="3">Single-strand binding protein/Primosomal replication protein n</fullName>
    </submittedName>
</protein>